<sequence length="325" mass="36562">MFALTGDNPNAESGDIHLQRLPHSSTDHHSISRTSVKSNDKSEGRCKEVEEKPKQAHMSDMEKIWQNIVERIQNKHLKKFLCHRVELASLSVSRANAIVHLMFKSSVDKEAAQISEQSISKALENAIGCPVTVNMSLEPASGIIEETRISIKSQVINPNQQQRTFLTEAATRGITAQESSSSSENQRAMKLKDSLFYSGQDRSPSEGKETHASRPQQVLPFLRLWTQKNQVDTCAEPERDILTTDQTSIDTAHIMTATKLKHQWLSLSSIPQSDVSVEPYSQDILFEKANRERERERKARKIPKFQGGHSKATRNHQLPDSAMDA</sequence>
<dbReference type="Proteomes" id="UP001642360">
    <property type="component" value="Unassembled WGS sequence"/>
</dbReference>
<keyword evidence="4" id="KW-1185">Reference proteome</keyword>
<feature type="compositionally biased region" description="Basic and acidic residues" evidence="1">
    <location>
        <begin position="288"/>
        <end position="297"/>
    </location>
</feature>
<organism evidence="3 4">
    <name type="scientific">Ilex paraguariensis</name>
    <name type="common">yerba mate</name>
    <dbReference type="NCBI Taxonomy" id="185542"/>
    <lineage>
        <taxon>Eukaryota</taxon>
        <taxon>Viridiplantae</taxon>
        <taxon>Streptophyta</taxon>
        <taxon>Embryophyta</taxon>
        <taxon>Tracheophyta</taxon>
        <taxon>Spermatophyta</taxon>
        <taxon>Magnoliopsida</taxon>
        <taxon>eudicotyledons</taxon>
        <taxon>Gunneridae</taxon>
        <taxon>Pentapetalae</taxon>
        <taxon>asterids</taxon>
        <taxon>campanulids</taxon>
        <taxon>Aquifoliales</taxon>
        <taxon>Aquifoliaceae</taxon>
        <taxon>Ilex</taxon>
    </lineage>
</organism>
<feature type="domain" description="STICHEL DnaA-N-like alpha-beta" evidence="2">
    <location>
        <begin position="56"/>
        <end position="137"/>
    </location>
</feature>
<comment type="caution">
    <text evidence="3">The sequence shown here is derived from an EMBL/GenBank/DDBJ whole genome shotgun (WGS) entry which is preliminary data.</text>
</comment>
<name>A0ABC8UQU4_9AQUA</name>
<dbReference type="AlphaFoldDB" id="A0ABC8UQU4"/>
<reference evidence="3 4" key="1">
    <citation type="submission" date="2024-02" db="EMBL/GenBank/DDBJ databases">
        <authorList>
            <person name="Vignale AGUSTIN F."/>
            <person name="Sosa J E."/>
            <person name="Modenutti C."/>
        </authorList>
    </citation>
    <scope>NUCLEOTIDE SEQUENCE [LARGE SCALE GENOMIC DNA]</scope>
</reference>
<dbReference type="EMBL" id="CAUOFW020008636">
    <property type="protein sequence ID" value="CAK9183423.1"/>
    <property type="molecule type" value="Genomic_DNA"/>
</dbReference>
<dbReference type="Pfam" id="PF23007">
    <property type="entry name" value="DnaA_N-like_STI"/>
    <property type="match status" value="1"/>
</dbReference>
<evidence type="ECO:0000313" key="4">
    <source>
        <dbReference type="Proteomes" id="UP001642360"/>
    </source>
</evidence>
<accession>A0ABC8UQU4</accession>
<feature type="region of interest" description="Disordered" evidence="1">
    <location>
        <begin position="288"/>
        <end position="325"/>
    </location>
</feature>
<evidence type="ECO:0000259" key="2">
    <source>
        <dbReference type="Pfam" id="PF23007"/>
    </source>
</evidence>
<evidence type="ECO:0000313" key="3">
    <source>
        <dbReference type="EMBL" id="CAK9183423.1"/>
    </source>
</evidence>
<feature type="region of interest" description="Disordered" evidence="1">
    <location>
        <begin position="1"/>
        <end position="58"/>
    </location>
</feature>
<dbReference type="InterPro" id="IPR054506">
    <property type="entry name" value="DnaA_N-like_STI"/>
</dbReference>
<feature type="compositionally biased region" description="Basic and acidic residues" evidence="1">
    <location>
        <begin position="38"/>
        <end position="58"/>
    </location>
</feature>
<protein>
    <recommendedName>
        <fullName evidence="2">STICHEL DnaA-N-like alpha-beta domain-containing protein</fullName>
    </recommendedName>
</protein>
<evidence type="ECO:0000256" key="1">
    <source>
        <dbReference type="SAM" id="MobiDB-lite"/>
    </source>
</evidence>
<gene>
    <name evidence="3" type="ORF">ILEXP_LOCUS53688</name>
</gene>
<proteinExistence type="predicted"/>